<dbReference type="Gene3D" id="1.20.950.20">
    <property type="entry name" value="Transmembrane di-heme cytochromes, Chain C"/>
    <property type="match status" value="1"/>
</dbReference>
<organism evidence="8 9">
    <name type="scientific">Brumimicrobium oceani</name>
    <dbReference type="NCBI Taxonomy" id="2100725"/>
    <lineage>
        <taxon>Bacteria</taxon>
        <taxon>Pseudomonadati</taxon>
        <taxon>Bacteroidota</taxon>
        <taxon>Flavobacteriia</taxon>
        <taxon>Flavobacteriales</taxon>
        <taxon>Crocinitomicaceae</taxon>
        <taxon>Brumimicrobium</taxon>
    </lineage>
</organism>
<sequence>METKNYTRIFRILHWAIAVSFTFLLITIFLRLTWMNKYNMAEIIGEFLNNTNQNLTQEELIVLAKQIRKPMWNWHIYIGYVLTGLFFIRFTIPILGFMKFQNPAQKLLTKKEKFQRWTYILFYVCVMISLVTGLIIELGPKDYKKDMEAIHVQSLYYLIPFIVLHIGGVMYAEFTSQKGLIANIISGSKRKN</sequence>
<dbReference type="AlphaFoldDB" id="A0A2U2XF75"/>
<feature type="transmembrane region" description="Helical" evidence="6">
    <location>
        <begin position="156"/>
        <end position="174"/>
    </location>
</feature>
<dbReference type="EMBL" id="QFRJ01000002">
    <property type="protein sequence ID" value="PWH86390.1"/>
    <property type="molecule type" value="Genomic_DNA"/>
</dbReference>
<evidence type="ECO:0000256" key="5">
    <source>
        <dbReference type="ARBA" id="ARBA00023136"/>
    </source>
</evidence>
<comment type="caution">
    <text evidence="8">The sequence shown here is derived from an EMBL/GenBank/DDBJ whole genome shotgun (WGS) entry which is preliminary data.</text>
</comment>
<dbReference type="SUPFAM" id="SSF81342">
    <property type="entry name" value="Transmembrane di-heme cytochromes"/>
    <property type="match status" value="1"/>
</dbReference>
<evidence type="ECO:0000256" key="2">
    <source>
        <dbReference type="ARBA" id="ARBA00022475"/>
    </source>
</evidence>
<proteinExistence type="predicted"/>
<dbReference type="OrthoDB" id="5615941at2"/>
<dbReference type="PANTHER" id="PTHR30485:SF0">
    <property type="entry name" value="NI_FE-HYDROGENASE 1 B-TYPE CYTOCHROME SUBUNIT-RELATED"/>
    <property type="match status" value="1"/>
</dbReference>
<dbReference type="Pfam" id="PF01292">
    <property type="entry name" value="Ni_hydr_CYTB"/>
    <property type="match status" value="1"/>
</dbReference>
<feature type="transmembrane region" description="Helical" evidence="6">
    <location>
        <begin position="74"/>
        <end position="97"/>
    </location>
</feature>
<keyword evidence="5 6" id="KW-0472">Membrane</keyword>
<dbReference type="GO" id="GO:0009055">
    <property type="term" value="F:electron transfer activity"/>
    <property type="evidence" value="ECO:0007669"/>
    <property type="project" value="InterPro"/>
</dbReference>
<protein>
    <submittedName>
        <fullName evidence="8">Cytochrome B</fullName>
    </submittedName>
</protein>
<feature type="transmembrane region" description="Helical" evidence="6">
    <location>
        <begin position="12"/>
        <end position="32"/>
    </location>
</feature>
<evidence type="ECO:0000259" key="7">
    <source>
        <dbReference type="Pfam" id="PF01292"/>
    </source>
</evidence>
<dbReference type="Proteomes" id="UP000245370">
    <property type="component" value="Unassembled WGS sequence"/>
</dbReference>
<accession>A0A2U2XF75</accession>
<reference evidence="8 9" key="2">
    <citation type="submission" date="2018-05" db="EMBL/GenBank/DDBJ databases">
        <authorList>
            <person name="Lanie J.A."/>
            <person name="Ng W.-L."/>
            <person name="Kazmierczak K.M."/>
            <person name="Andrzejewski T.M."/>
            <person name="Davidsen T.M."/>
            <person name="Wayne K.J."/>
            <person name="Tettelin H."/>
            <person name="Glass J.I."/>
            <person name="Rusch D."/>
            <person name="Podicherti R."/>
            <person name="Tsui H.-C.T."/>
            <person name="Winkler M.E."/>
        </authorList>
    </citation>
    <scope>NUCLEOTIDE SEQUENCE [LARGE SCALE GENOMIC DNA]</scope>
    <source>
        <strain evidence="8 9">C305</strain>
    </source>
</reference>
<dbReference type="InterPro" id="IPR011577">
    <property type="entry name" value="Cyt_b561_bac/Ni-Hgenase"/>
</dbReference>
<evidence type="ECO:0000313" key="8">
    <source>
        <dbReference type="EMBL" id="PWH86390.1"/>
    </source>
</evidence>
<reference evidence="8 9" key="1">
    <citation type="submission" date="2018-05" db="EMBL/GenBank/DDBJ databases">
        <title>Brumimicrobium oceani sp. nov., isolated from coastal sediment.</title>
        <authorList>
            <person name="Kou Y."/>
        </authorList>
    </citation>
    <scope>NUCLEOTIDE SEQUENCE [LARGE SCALE GENOMIC DNA]</scope>
    <source>
        <strain evidence="8 9">C305</strain>
    </source>
</reference>
<name>A0A2U2XF75_9FLAO</name>
<comment type="subcellular location">
    <subcellularLocation>
        <location evidence="1">Cell membrane</location>
        <topology evidence="1">Multi-pass membrane protein</topology>
    </subcellularLocation>
</comment>
<dbReference type="InterPro" id="IPR051542">
    <property type="entry name" value="Hydrogenase_cytochrome"/>
</dbReference>
<feature type="domain" description="Cytochrome b561 bacterial/Ni-hydrogenase" evidence="7">
    <location>
        <begin position="5"/>
        <end position="187"/>
    </location>
</feature>
<keyword evidence="9" id="KW-1185">Reference proteome</keyword>
<gene>
    <name evidence="8" type="ORF">DIT68_03880</name>
</gene>
<dbReference type="GO" id="GO:0005886">
    <property type="term" value="C:plasma membrane"/>
    <property type="evidence" value="ECO:0007669"/>
    <property type="project" value="UniProtKB-SubCell"/>
</dbReference>
<evidence type="ECO:0000313" key="9">
    <source>
        <dbReference type="Proteomes" id="UP000245370"/>
    </source>
</evidence>
<keyword evidence="3 6" id="KW-0812">Transmembrane</keyword>
<dbReference type="InterPro" id="IPR016174">
    <property type="entry name" value="Di-haem_cyt_TM"/>
</dbReference>
<keyword evidence="4 6" id="KW-1133">Transmembrane helix</keyword>
<dbReference type="PANTHER" id="PTHR30485">
    <property type="entry name" value="NI/FE-HYDROGENASE 1 B-TYPE CYTOCHROME SUBUNIT"/>
    <property type="match status" value="1"/>
</dbReference>
<evidence type="ECO:0000256" key="1">
    <source>
        <dbReference type="ARBA" id="ARBA00004651"/>
    </source>
</evidence>
<evidence type="ECO:0000256" key="4">
    <source>
        <dbReference type="ARBA" id="ARBA00022989"/>
    </source>
</evidence>
<evidence type="ECO:0000256" key="3">
    <source>
        <dbReference type="ARBA" id="ARBA00022692"/>
    </source>
</evidence>
<dbReference type="GO" id="GO:0020037">
    <property type="term" value="F:heme binding"/>
    <property type="evidence" value="ECO:0007669"/>
    <property type="project" value="TreeGrafter"/>
</dbReference>
<feature type="transmembrane region" description="Helical" evidence="6">
    <location>
        <begin position="117"/>
        <end position="136"/>
    </location>
</feature>
<keyword evidence="2" id="KW-1003">Cell membrane</keyword>
<dbReference type="GO" id="GO:0022904">
    <property type="term" value="P:respiratory electron transport chain"/>
    <property type="evidence" value="ECO:0007669"/>
    <property type="project" value="InterPro"/>
</dbReference>
<evidence type="ECO:0000256" key="6">
    <source>
        <dbReference type="SAM" id="Phobius"/>
    </source>
</evidence>
<dbReference type="RefSeq" id="WP_109358501.1">
    <property type="nucleotide sequence ID" value="NZ_QFRJ01000002.1"/>
</dbReference>